<gene>
    <name evidence="1" type="ordered locus">LCA_0188</name>
</gene>
<accession>Q38Z92</accession>
<dbReference type="EMBL" id="CR936503">
    <property type="protein sequence ID" value="CAI54485.1"/>
    <property type="molecule type" value="Genomic_DNA"/>
</dbReference>
<dbReference type="Proteomes" id="UP000002707">
    <property type="component" value="Chromosome"/>
</dbReference>
<evidence type="ECO:0000313" key="2">
    <source>
        <dbReference type="Proteomes" id="UP000002707"/>
    </source>
</evidence>
<protein>
    <submittedName>
        <fullName evidence="1">Hypothetical small peptide</fullName>
    </submittedName>
</protein>
<reference evidence="2" key="1">
    <citation type="journal article" date="2005" name="Nat. Biotechnol.">
        <title>The complete genome sequence of the meat-borne lactic acid bacterium Lactobacillus sakei 23K.</title>
        <authorList>
            <person name="Chaillou S."/>
            <person name="Champomier-Verges M.-C."/>
            <person name="Cornet M."/>
            <person name="Crutz-Le Coq A.-M."/>
            <person name="Dudez A.-M."/>
            <person name="Martin V."/>
            <person name="Beaufils S."/>
            <person name="Darbon-Rongere E."/>
            <person name="Bossy R."/>
            <person name="Loux V."/>
            <person name="Zagorec M."/>
        </authorList>
    </citation>
    <scope>NUCLEOTIDE SEQUENCE [LARGE SCALE GENOMIC DNA]</scope>
    <source>
        <strain evidence="2">23K</strain>
    </source>
</reference>
<dbReference type="HOGENOM" id="CLU_3424788_0_0_9"/>
<organism evidence="1 2">
    <name type="scientific">Latilactobacillus sakei subsp. sakei (strain 23K)</name>
    <name type="common">Lactobacillus sakei subsp. sakei</name>
    <dbReference type="NCBI Taxonomy" id="314315"/>
    <lineage>
        <taxon>Bacteria</taxon>
        <taxon>Bacillati</taxon>
        <taxon>Bacillota</taxon>
        <taxon>Bacilli</taxon>
        <taxon>Lactobacillales</taxon>
        <taxon>Lactobacillaceae</taxon>
        <taxon>Latilactobacillus</taxon>
    </lineage>
</organism>
<sequence length="22" mass="2776">MMTMQRVAFNFFFKKPRIRLVD</sequence>
<name>Q38Z92_LATSS</name>
<keyword evidence="2" id="KW-1185">Reference proteome</keyword>
<evidence type="ECO:0000313" key="1">
    <source>
        <dbReference type="EMBL" id="CAI54485.1"/>
    </source>
</evidence>
<dbReference type="AlphaFoldDB" id="Q38Z92"/>
<dbReference type="KEGG" id="lsa:LCA_0188"/>
<proteinExistence type="predicted"/>